<dbReference type="EMBL" id="KN838789">
    <property type="protein sequence ID" value="KIJ94516.1"/>
    <property type="molecule type" value="Genomic_DNA"/>
</dbReference>
<organism evidence="2 3">
    <name type="scientific">Laccaria amethystina LaAM-08-1</name>
    <dbReference type="NCBI Taxonomy" id="1095629"/>
    <lineage>
        <taxon>Eukaryota</taxon>
        <taxon>Fungi</taxon>
        <taxon>Dikarya</taxon>
        <taxon>Basidiomycota</taxon>
        <taxon>Agaricomycotina</taxon>
        <taxon>Agaricomycetes</taxon>
        <taxon>Agaricomycetidae</taxon>
        <taxon>Agaricales</taxon>
        <taxon>Agaricineae</taxon>
        <taxon>Hydnangiaceae</taxon>
        <taxon>Laccaria</taxon>
    </lineage>
</organism>
<feature type="signal peptide" evidence="1">
    <location>
        <begin position="1"/>
        <end position="18"/>
    </location>
</feature>
<dbReference type="AlphaFoldDB" id="A0A0C9XA42"/>
<reference evidence="3" key="2">
    <citation type="submission" date="2015-01" db="EMBL/GenBank/DDBJ databases">
        <title>Evolutionary Origins and Diversification of the Mycorrhizal Mutualists.</title>
        <authorList>
            <consortium name="DOE Joint Genome Institute"/>
            <consortium name="Mycorrhizal Genomics Consortium"/>
            <person name="Kohler A."/>
            <person name="Kuo A."/>
            <person name="Nagy L.G."/>
            <person name="Floudas D."/>
            <person name="Copeland A."/>
            <person name="Barry K.W."/>
            <person name="Cichocki N."/>
            <person name="Veneault-Fourrey C."/>
            <person name="LaButti K."/>
            <person name="Lindquist E.A."/>
            <person name="Lipzen A."/>
            <person name="Lundell T."/>
            <person name="Morin E."/>
            <person name="Murat C."/>
            <person name="Riley R."/>
            <person name="Ohm R."/>
            <person name="Sun H."/>
            <person name="Tunlid A."/>
            <person name="Henrissat B."/>
            <person name="Grigoriev I.V."/>
            <person name="Hibbett D.S."/>
            <person name="Martin F."/>
        </authorList>
    </citation>
    <scope>NUCLEOTIDE SEQUENCE [LARGE SCALE GENOMIC DNA]</scope>
    <source>
        <strain evidence="3">LaAM-08-1</strain>
    </source>
</reference>
<reference evidence="2 3" key="1">
    <citation type="submission" date="2014-04" db="EMBL/GenBank/DDBJ databases">
        <authorList>
            <consortium name="DOE Joint Genome Institute"/>
            <person name="Kuo A."/>
            <person name="Kohler A."/>
            <person name="Nagy L.G."/>
            <person name="Floudas D."/>
            <person name="Copeland A."/>
            <person name="Barry K.W."/>
            <person name="Cichocki N."/>
            <person name="Veneault-Fourrey C."/>
            <person name="LaButti K."/>
            <person name="Lindquist E.A."/>
            <person name="Lipzen A."/>
            <person name="Lundell T."/>
            <person name="Morin E."/>
            <person name="Murat C."/>
            <person name="Sun H."/>
            <person name="Tunlid A."/>
            <person name="Henrissat B."/>
            <person name="Grigoriev I.V."/>
            <person name="Hibbett D.S."/>
            <person name="Martin F."/>
            <person name="Nordberg H.P."/>
            <person name="Cantor M.N."/>
            <person name="Hua S.X."/>
        </authorList>
    </citation>
    <scope>NUCLEOTIDE SEQUENCE [LARGE SCALE GENOMIC DNA]</scope>
    <source>
        <strain evidence="2 3">LaAM-08-1</strain>
    </source>
</reference>
<dbReference type="Proteomes" id="UP000054477">
    <property type="component" value="Unassembled WGS sequence"/>
</dbReference>
<evidence type="ECO:0000313" key="3">
    <source>
        <dbReference type="Proteomes" id="UP000054477"/>
    </source>
</evidence>
<gene>
    <name evidence="2" type="ORF">K443DRAFT_110297</name>
</gene>
<keyword evidence="3" id="KW-1185">Reference proteome</keyword>
<evidence type="ECO:0000313" key="2">
    <source>
        <dbReference type="EMBL" id="KIJ94516.1"/>
    </source>
</evidence>
<name>A0A0C9XA42_9AGAR</name>
<evidence type="ECO:0000256" key="1">
    <source>
        <dbReference type="SAM" id="SignalP"/>
    </source>
</evidence>
<accession>A0A0C9XA42</accession>
<protein>
    <submittedName>
        <fullName evidence="2">Uncharacterized protein</fullName>
    </submittedName>
</protein>
<proteinExistence type="predicted"/>
<dbReference type="OrthoDB" id="10421528at2759"/>
<feature type="chain" id="PRO_5002205707" evidence="1">
    <location>
        <begin position="19"/>
        <end position="63"/>
    </location>
</feature>
<keyword evidence="1" id="KW-0732">Signal</keyword>
<sequence>MKLTLTAMLLLFAPLVYSAPGGINVYCEPECTPGLQRCGDGWFPHEAFPKGIPCWRCCTNLGG</sequence>
<dbReference type="HOGENOM" id="CLU_2886144_0_0_1"/>